<protein>
    <recommendedName>
        <fullName evidence="16">Carboxylic ester hydrolase</fullName>
        <ecNumber evidence="16">3.1.1.-</ecNumber>
    </recommendedName>
</protein>
<gene>
    <name evidence="19" type="ORF">BDZ90DRAFT_228842</name>
</gene>
<dbReference type="InterPro" id="IPR013657">
    <property type="entry name" value="SCL35B1-4/HUT1"/>
</dbReference>
<dbReference type="EMBL" id="KZ819681">
    <property type="protein sequence ID" value="PWN24362.1"/>
    <property type="molecule type" value="Genomic_DNA"/>
</dbReference>
<keyword evidence="6" id="KW-0624">Polysaccharide degradation</keyword>
<evidence type="ECO:0000256" key="4">
    <source>
        <dbReference type="ARBA" id="ARBA00022487"/>
    </source>
</evidence>
<dbReference type="PANTHER" id="PTHR33938:SF15">
    <property type="entry name" value="FERULOYL ESTERASE B-RELATED"/>
    <property type="match status" value="1"/>
</dbReference>
<keyword evidence="5" id="KW-0762">Sugar transport</keyword>
<sequence>MLPLLATLLQLLLLLLLCSTPSIHASPLTHPSRGPRIAGPDAEQRCLSLSRTFNTSSIHYTLNNTFTQYYPTGSNPSLELLAQSLPPGVLPSSPSLKALLEGVGPDFDLSLDDYGKNTGPEAKNGPLGGLPAFCRFGAYIKTSNLTQVFAEVWMPLAANGSIDLAAVNATDYPTSNTPIELDEKGGFIKGPPYLVNNGSAAPPSSSAPPTNASPSAGAPASSSAPPADAASSPSSSPPLTPRSSSHPTHLTGTQLLGSGDGWNGRLLYIGNGGLRGAVPFTDLKANMARYRFAVVGSNTGHWSTTGGATWINGTQINETLLDWGKRSTHVSRQLGEEVIAAFYGAEPRRAYYTGCSNGGKPGLASAMYYPKDFDGILAGAPGINFNRMNVGQIHTQKVHRIASVGQEAWFSQVVLQGPVHQTILDQCDHLDGVVDGVISAPKRCKPDFRAALLCGRAGAKYGASNETCLTEAQIINLEELYRPTILNGTFIYPPFAYGAEGQASTLKGTQAKAGNFFSLAVRRQPDLSAEATGNFSYWDSITAQDVEEGDREGQNWVSYKTDLSEAFSAGSKIMVYHGLADAFTISPYSTENYIKAVAANSKTRGPLDEHMRFYPVPGMHHCRDGPGAWHFGGPTQNDAGNRPYLFRTDYDMLLSLVAWVERGHKEEYQVGAAYGMREKVIPEEPAEGASAGGGSSAEKRKRSSADEVIEWMGEQERDATGGLPLDALAPPLTNSTSSPSPNNSSVPAAPAPPPQPKEPLLPTVYSSYHYGLRFTRKLCPWPKEAKYVGKKGEEGAMGEDAYKWFDIYAFFLLWALLQERLTTTPYVTHAHDGIALIPGEVGTTTEYFSSPLLLQWGQAVASTGVATAYLLAVGRRNRGKGGGETIWERLGLAALLPSGAQRIEKQVTPPQPKANGHVVASSSSQARISPLLTRYLLISFLQSTSSQLGLHSLSHGISYPTLTLAKSCKLVPVLLMNLLLYRRHFPRYKYLVVGMVTAGISAFMLGGQAKKSSSNKGGAAGDSLIGVALLVLNLVLDGATNSTQDEVFHRWTVSGPQMMLVMNTLSSLLLGASLVLPLPAILGGTHDSSASGTVSGSELNAALSFISRHPSVLRDILSYAMAGALGQVAIFETLQRFGSLTLVSITVTRKLFTMLLSLIVYSHRLTAMQWGGVGVVFVGLGVEAREKRREAGKKRGKQSMGLDGDAGANGGVKTTEKKKVT</sequence>
<accession>A0A316UGG8</accession>
<evidence type="ECO:0000256" key="8">
    <source>
        <dbReference type="ARBA" id="ARBA00022723"/>
    </source>
</evidence>
<evidence type="ECO:0000256" key="11">
    <source>
        <dbReference type="ARBA" id="ARBA00022837"/>
    </source>
</evidence>
<feature type="transmembrane region" description="Helical" evidence="18">
    <location>
        <begin position="988"/>
        <end position="1007"/>
    </location>
</feature>
<evidence type="ECO:0000256" key="18">
    <source>
        <dbReference type="SAM" id="Phobius"/>
    </source>
</evidence>
<reference evidence="19 20" key="1">
    <citation type="journal article" date="2018" name="Mol. Biol. Evol.">
        <title>Broad Genomic Sampling Reveals a Smut Pathogenic Ancestry of the Fungal Clade Ustilaginomycotina.</title>
        <authorList>
            <person name="Kijpornyongpan T."/>
            <person name="Mondo S.J."/>
            <person name="Barry K."/>
            <person name="Sandor L."/>
            <person name="Lee J."/>
            <person name="Lipzen A."/>
            <person name="Pangilinan J."/>
            <person name="LaButti K."/>
            <person name="Hainaut M."/>
            <person name="Henrissat B."/>
            <person name="Grigoriev I.V."/>
            <person name="Spatafora J.W."/>
            <person name="Aime M.C."/>
        </authorList>
    </citation>
    <scope>NUCLEOTIDE SEQUENCE [LARGE SCALE GENOMIC DNA]</scope>
    <source>
        <strain evidence="19 20">MCA 5214</strain>
    </source>
</reference>
<keyword evidence="8" id="KW-0479">Metal-binding</keyword>
<dbReference type="InterPro" id="IPR037185">
    <property type="entry name" value="EmrE-like"/>
</dbReference>
<dbReference type="PROSITE" id="PS00018">
    <property type="entry name" value="EF_HAND_1"/>
    <property type="match status" value="1"/>
</dbReference>
<dbReference type="OrthoDB" id="3039123at2759"/>
<dbReference type="GO" id="GO:0030600">
    <property type="term" value="F:feruloyl esterase activity"/>
    <property type="evidence" value="ECO:0007669"/>
    <property type="project" value="UniProtKB-EC"/>
</dbReference>
<dbReference type="InterPro" id="IPR018247">
    <property type="entry name" value="EF_Hand_1_Ca_BS"/>
</dbReference>
<feature type="region of interest" description="Disordered" evidence="17">
    <location>
        <begin position="719"/>
        <end position="760"/>
    </location>
</feature>
<evidence type="ECO:0000256" key="2">
    <source>
        <dbReference type="ARBA" id="ARBA00006249"/>
    </source>
</evidence>
<dbReference type="InterPro" id="IPR029058">
    <property type="entry name" value="AB_hydrolase_fold"/>
</dbReference>
<dbReference type="Gene3D" id="3.40.50.1820">
    <property type="entry name" value="alpha/beta hydrolase"/>
    <property type="match status" value="1"/>
</dbReference>
<feature type="region of interest" description="Disordered" evidence="17">
    <location>
        <begin position="1188"/>
        <end position="1221"/>
    </location>
</feature>
<keyword evidence="7 18" id="KW-0812">Transmembrane</keyword>
<feature type="transmembrane region" description="Helical" evidence="18">
    <location>
        <begin position="1167"/>
        <end position="1184"/>
    </location>
</feature>
<feature type="compositionally biased region" description="Low complexity" evidence="17">
    <location>
        <begin position="720"/>
        <end position="748"/>
    </location>
</feature>
<keyword evidence="3" id="KW-0813">Transport</keyword>
<keyword evidence="9 16" id="KW-0732">Signal</keyword>
<dbReference type="GeneID" id="37026666"/>
<dbReference type="RefSeq" id="XP_025358974.1">
    <property type="nucleotide sequence ID" value="XM_025504843.1"/>
</dbReference>
<feature type="compositionally biased region" description="Low complexity" evidence="17">
    <location>
        <begin position="199"/>
        <end position="234"/>
    </location>
</feature>
<dbReference type="SUPFAM" id="SSF53474">
    <property type="entry name" value="alpha/beta-Hydrolases"/>
    <property type="match status" value="1"/>
</dbReference>
<keyword evidence="12 18" id="KW-1133">Transmembrane helix</keyword>
<keyword evidence="6" id="KW-0119">Carbohydrate metabolism</keyword>
<feature type="region of interest" description="Disordered" evidence="17">
    <location>
        <begin position="198"/>
        <end position="256"/>
    </location>
</feature>
<proteinExistence type="inferred from homology"/>
<evidence type="ECO:0000256" key="15">
    <source>
        <dbReference type="ARBA" id="ARBA00034075"/>
    </source>
</evidence>
<feature type="transmembrane region" description="Helical" evidence="18">
    <location>
        <begin position="1019"/>
        <end position="1039"/>
    </location>
</feature>
<evidence type="ECO:0000256" key="10">
    <source>
        <dbReference type="ARBA" id="ARBA00022801"/>
    </source>
</evidence>
<comment type="similarity">
    <text evidence="2 16">Belongs to the tannase family.</text>
</comment>
<evidence type="ECO:0000256" key="3">
    <source>
        <dbReference type="ARBA" id="ARBA00022448"/>
    </source>
</evidence>
<evidence type="ECO:0000256" key="13">
    <source>
        <dbReference type="ARBA" id="ARBA00023136"/>
    </source>
</evidence>
<dbReference type="Pfam" id="PF08449">
    <property type="entry name" value="UAA"/>
    <property type="match status" value="1"/>
</dbReference>
<feature type="region of interest" description="Disordered" evidence="17">
    <location>
        <begin position="685"/>
        <end position="705"/>
    </location>
</feature>
<organism evidence="19 20">
    <name type="scientific">Jaminaea rosea</name>
    <dbReference type="NCBI Taxonomy" id="1569628"/>
    <lineage>
        <taxon>Eukaryota</taxon>
        <taxon>Fungi</taxon>
        <taxon>Dikarya</taxon>
        <taxon>Basidiomycota</taxon>
        <taxon>Ustilaginomycotina</taxon>
        <taxon>Exobasidiomycetes</taxon>
        <taxon>Microstromatales</taxon>
        <taxon>Microstromatales incertae sedis</taxon>
        <taxon>Jaminaea</taxon>
    </lineage>
</organism>
<evidence type="ECO:0000313" key="20">
    <source>
        <dbReference type="Proteomes" id="UP000245884"/>
    </source>
</evidence>
<dbReference type="Proteomes" id="UP000245884">
    <property type="component" value="Unassembled WGS sequence"/>
</dbReference>
<comment type="subcellular location">
    <subcellularLocation>
        <location evidence="1">Membrane</location>
        <topology evidence="1">Multi-pass membrane protein</topology>
    </subcellularLocation>
</comment>
<feature type="transmembrane region" description="Helical" evidence="18">
    <location>
        <begin position="853"/>
        <end position="872"/>
    </location>
</feature>
<evidence type="ECO:0000256" key="5">
    <source>
        <dbReference type="ARBA" id="ARBA00022597"/>
    </source>
</evidence>
<evidence type="ECO:0000256" key="6">
    <source>
        <dbReference type="ARBA" id="ARBA00022651"/>
    </source>
</evidence>
<evidence type="ECO:0000256" key="9">
    <source>
        <dbReference type="ARBA" id="ARBA00022729"/>
    </source>
</evidence>
<comment type="catalytic activity">
    <reaction evidence="15">
        <text>feruloyl-polysaccharide + H2O = ferulate + polysaccharide.</text>
        <dbReference type="EC" id="3.1.1.73"/>
    </reaction>
</comment>
<evidence type="ECO:0000313" key="19">
    <source>
        <dbReference type="EMBL" id="PWN24362.1"/>
    </source>
</evidence>
<dbReference type="GO" id="GO:0055085">
    <property type="term" value="P:transmembrane transport"/>
    <property type="evidence" value="ECO:0007669"/>
    <property type="project" value="InterPro"/>
</dbReference>
<feature type="signal peptide" evidence="16">
    <location>
        <begin position="1"/>
        <end position="25"/>
    </location>
</feature>
<evidence type="ECO:0000256" key="12">
    <source>
        <dbReference type="ARBA" id="ARBA00022989"/>
    </source>
</evidence>
<keyword evidence="4" id="KW-0719">Serine esterase</keyword>
<dbReference type="SUPFAM" id="SSF103481">
    <property type="entry name" value="Multidrug resistance efflux transporter EmrE"/>
    <property type="match status" value="1"/>
</dbReference>
<feature type="chain" id="PRO_5016195100" description="Carboxylic ester hydrolase" evidence="16">
    <location>
        <begin position="26"/>
        <end position="1221"/>
    </location>
</feature>
<evidence type="ECO:0000256" key="17">
    <source>
        <dbReference type="SAM" id="MobiDB-lite"/>
    </source>
</evidence>
<keyword evidence="20" id="KW-1185">Reference proteome</keyword>
<dbReference type="STRING" id="1569628.A0A316UGG8"/>
<dbReference type="EC" id="3.1.1.-" evidence="16"/>
<evidence type="ECO:0000256" key="1">
    <source>
        <dbReference type="ARBA" id="ARBA00004141"/>
    </source>
</evidence>
<keyword evidence="14" id="KW-1015">Disulfide bond</keyword>
<keyword evidence="6" id="KW-0858">Xylan degradation</keyword>
<feature type="compositionally biased region" description="Pro residues" evidence="17">
    <location>
        <begin position="749"/>
        <end position="759"/>
    </location>
</feature>
<dbReference type="Pfam" id="PF07519">
    <property type="entry name" value="Tannase"/>
    <property type="match status" value="1"/>
</dbReference>
<keyword evidence="13 18" id="KW-0472">Membrane</keyword>
<dbReference type="GO" id="GO:0046872">
    <property type="term" value="F:metal ion binding"/>
    <property type="evidence" value="ECO:0007669"/>
    <property type="project" value="UniProtKB-KW"/>
</dbReference>
<dbReference type="InterPro" id="IPR011118">
    <property type="entry name" value="Tannase/feruloyl_esterase"/>
</dbReference>
<dbReference type="GO" id="GO:0016020">
    <property type="term" value="C:membrane"/>
    <property type="evidence" value="ECO:0007669"/>
    <property type="project" value="UniProtKB-SubCell"/>
</dbReference>
<dbReference type="PANTHER" id="PTHR33938">
    <property type="entry name" value="FERULOYL ESTERASE B-RELATED"/>
    <property type="match status" value="1"/>
</dbReference>
<dbReference type="GO" id="GO:0045493">
    <property type="term" value="P:xylan catabolic process"/>
    <property type="evidence" value="ECO:0007669"/>
    <property type="project" value="UniProtKB-KW"/>
</dbReference>
<evidence type="ECO:0000256" key="16">
    <source>
        <dbReference type="RuleBase" id="RU361238"/>
    </source>
</evidence>
<dbReference type="AlphaFoldDB" id="A0A316UGG8"/>
<evidence type="ECO:0000256" key="7">
    <source>
        <dbReference type="ARBA" id="ARBA00022692"/>
    </source>
</evidence>
<keyword evidence="10 16" id="KW-0378">Hydrolase</keyword>
<evidence type="ECO:0000256" key="14">
    <source>
        <dbReference type="ARBA" id="ARBA00023157"/>
    </source>
</evidence>
<feature type="transmembrane region" description="Helical" evidence="18">
    <location>
        <begin position="1060"/>
        <end position="1082"/>
    </location>
</feature>
<keyword evidence="11" id="KW-0106">Calcium</keyword>
<name>A0A316UGG8_9BASI</name>